<sequence>MADAQKQAAKAAEKEARSAKWAQRKQAFAQLWQAFNIQRKQDKQLIPLMLLALIGIAAAFFLIGLIFHMQWLLLPIGIAFGIVAALFIFTRRLERSVYERASDQPGAAGWALENMRNGVGMVWKTKTAVAATTHMDAVHRVVGLCGIVLVGEGEPRRVRPLIAQQKKRLDRISGGVPIYEMMAGEGEDQVPISKLQRELMKLPRNMKKDDVYALAARLESADKLSSQAANMPKGPMPKNVSTGGMNRRARRAAERNKRG</sequence>
<comment type="caution">
    <text evidence="3">The sequence shown here is derived from an EMBL/GenBank/DDBJ whole genome shotgun (WGS) entry which is preliminary data.</text>
</comment>
<dbReference type="STRING" id="1035195.HMPREF9997_01727"/>
<dbReference type="Pfam" id="PF13829">
    <property type="entry name" value="DUF4191"/>
    <property type="match status" value="1"/>
</dbReference>
<dbReference type="Proteomes" id="UP000010445">
    <property type="component" value="Unassembled WGS sequence"/>
</dbReference>
<keyword evidence="2" id="KW-0472">Membrane</keyword>
<keyword evidence="4" id="KW-1185">Reference proteome</keyword>
<accession>L1MEK2</accession>
<evidence type="ECO:0000313" key="3">
    <source>
        <dbReference type="EMBL" id="EKX89485.1"/>
    </source>
</evidence>
<evidence type="ECO:0000256" key="2">
    <source>
        <dbReference type="SAM" id="Phobius"/>
    </source>
</evidence>
<dbReference type="EMBL" id="AMEM01000023">
    <property type="protein sequence ID" value="EKX89485.1"/>
    <property type="molecule type" value="Genomic_DNA"/>
</dbReference>
<evidence type="ECO:0008006" key="5">
    <source>
        <dbReference type="Google" id="ProtNLM"/>
    </source>
</evidence>
<evidence type="ECO:0000256" key="1">
    <source>
        <dbReference type="SAM" id="MobiDB-lite"/>
    </source>
</evidence>
<organism evidence="3 4">
    <name type="scientific">Corynebacterium durum F0235</name>
    <dbReference type="NCBI Taxonomy" id="1035195"/>
    <lineage>
        <taxon>Bacteria</taxon>
        <taxon>Bacillati</taxon>
        <taxon>Actinomycetota</taxon>
        <taxon>Actinomycetes</taxon>
        <taxon>Mycobacteriales</taxon>
        <taxon>Corynebacteriaceae</taxon>
        <taxon>Corynebacterium</taxon>
    </lineage>
</organism>
<name>L1MEK2_9CORY</name>
<dbReference type="HOGENOM" id="CLU_089257_0_0_11"/>
<evidence type="ECO:0000313" key="4">
    <source>
        <dbReference type="Proteomes" id="UP000010445"/>
    </source>
</evidence>
<reference evidence="3 4" key="1">
    <citation type="submission" date="2012-05" db="EMBL/GenBank/DDBJ databases">
        <authorList>
            <person name="Weinstock G."/>
            <person name="Sodergren E."/>
            <person name="Lobos E.A."/>
            <person name="Fulton L."/>
            <person name="Fulton R."/>
            <person name="Courtney L."/>
            <person name="Fronick C."/>
            <person name="O'Laughlin M."/>
            <person name="Godfrey J."/>
            <person name="Wilson R.M."/>
            <person name="Miner T."/>
            <person name="Farmer C."/>
            <person name="Delehaunty K."/>
            <person name="Cordes M."/>
            <person name="Minx P."/>
            <person name="Tomlinson C."/>
            <person name="Chen J."/>
            <person name="Wollam A."/>
            <person name="Pepin K.H."/>
            <person name="Bhonagiri V."/>
            <person name="Zhang X."/>
            <person name="Suruliraj S."/>
            <person name="Warren W."/>
            <person name="Mitreva M."/>
            <person name="Mardis E.R."/>
            <person name="Wilson R.K."/>
        </authorList>
    </citation>
    <scope>NUCLEOTIDE SEQUENCE [LARGE SCALE GENOMIC DNA]</scope>
    <source>
        <strain evidence="3 4">F0235</strain>
    </source>
</reference>
<gene>
    <name evidence="3" type="ORF">HMPREF9997_01727</name>
</gene>
<keyword evidence="2" id="KW-1133">Transmembrane helix</keyword>
<protein>
    <recommendedName>
        <fullName evidence="5">DUF4191 domain-containing protein</fullName>
    </recommendedName>
</protein>
<dbReference type="PATRIC" id="fig|1035195.3.peg.1562"/>
<feature type="transmembrane region" description="Helical" evidence="2">
    <location>
        <begin position="72"/>
        <end position="90"/>
    </location>
</feature>
<dbReference type="OrthoDB" id="8479889at2"/>
<feature type="transmembrane region" description="Helical" evidence="2">
    <location>
        <begin position="45"/>
        <end position="66"/>
    </location>
</feature>
<feature type="region of interest" description="Disordered" evidence="1">
    <location>
        <begin position="223"/>
        <end position="259"/>
    </location>
</feature>
<proteinExistence type="predicted"/>
<dbReference type="AlphaFoldDB" id="L1MEK2"/>
<dbReference type="eggNOG" id="ENOG502ZA62">
    <property type="taxonomic scope" value="Bacteria"/>
</dbReference>
<dbReference type="RefSeq" id="WP_006063956.1">
    <property type="nucleotide sequence ID" value="NZ_KB290831.1"/>
</dbReference>
<keyword evidence="2" id="KW-0812">Transmembrane</keyword>
<dbReference type="InterPro" id="IPR025445">
    <property type="entry name" value="DUF4191"/>
</dbReference>